<dbReference type="SMART" id="SM00935">
    <property type="entry name" value="OmpH"/>
    <property type="match status" value="1"/>
</dbReference>
<sequence length="204" mass="22775">MNKKNIFGTLAIAAMATMAFTSCNNSNEQAEKKSTSTATATPTSMKIAYVEVDSIMSQYKFCKDYSLILQKKGQNIQSTLASKQQALQAAATNFQQKVQQNAYTREQAEAIQAGLQKQNADLQMLNQRLSNEFQVETEKYNSALRDSIRHFLNEYNKDKKYSLILSKAGDNLLYADKAFDITNDVVAGLNKAYKPAKAVETPKK</sequence>
<feature type="signal peptide" evidence="3">
    <location>
        <begin position="1"/>
        <end position="19"/>
    </location>
</feature>
<reference evidence="4 5" key="1">
    <citation type="submission" date="2013-08" db="EMBL/GenBank/DDBJ databases">
        <authorList>
            <person name="Weinstock G."/>
            <person name="Sodergren E."/>
            <person name="Wylie T."/>
            <person name="Fulton L."/>
            <person name="Fulton R."/>
            <person name="Fronick C."/>
            <person name="O'Laughlin M."/>
            <person name="Godfrey J."/>
            <person name="Miner T."/>
            <person name="Herter B."/>
            <person name="Appelbaum E."/>
            <person name="Cordes M."/>
            <person name="Lek S."/>
            <person name="Wollam A."/>
            <person name="Pepin K.H."/>
            <person name="Palsikar V.B."/>
            <person name="Mitreva M."/>
            <person name="Wilson R.K."/>
        </authorList>
    </citation>
    <scope>NUCLEOTIDE SEQUENCE [LARGE SCALE GENOMIC DNA]</scope>
    <source>
        <strain evidence="4 5">ATCC 15930</strain>
    </source>
</reference>
<dbReference type="Pfam" id="PF03938">
    <property type="entry name" value="OmpH"/>
    <property type="match status" value="1"/>
</dbReference>
<evidence type="ECO:0000256" key="3">
    <source>
        <dbReference type="SAM" id="SignalP"/>
    </source>
</evidence>
<dbReference type="HOGENOM" id="CLU_053320_1_0_10"/>
<comment type="caution">
    <text evidence="4">The sequence shown here is derived from an EMBL/GenBank/DDBJ whole genome shotgun (WGS) entry which is preliminary data.</text>
</comment>
<accession>A0A069QHZ2</accession>
<dbReference type="GO" id="GO:0050821">
    <property type="term" value="P:protein stabilization"/>
    <property type="evidence" value="ECO:0007669"/>
    <property type="project" value="TreeGrafter"/>
</dbReference>
<dbReference type="RefSeq" id="WP_009235852.1">
    <property type="nucleotide sequence ID" value="NZ_KB899214.1"/>
</dbReference>
<feature type="chain" id="PRO_5001665336" evidence="3">
    <location>
        <begin position="20"/>
        <end position="204"/>
    </location>
</feature>
<dbReference type="PANTHER" id="PTHR35089">
    <property type="entry name" value="CHAPERONE PROTEIN SKP"/>
    <property type="match status" value="1"/>
</dbReference>
<dbReference type="PANTHER" id="PTHR35089:SF1">
    <property type="entry name" value="CHAPERONE PROTEIN SKP"/>
    <property type="match status" value="1"/>
</dbReference>
<gene>
    <name evidence="4" type="ORF">HMPREF1991_01617</name>
</gene>
<dbReference type="GO" id="GO:0051082">
    <property type="term" value="F:unfolded protein binding"/>
    <property type="evidence" value="ECO:0007669"/>
    <property type="project" value="InterPro"/>
</dbReference>
<dbReference type="InterPro" id="IPR005632">
    <property type="entry name" value="Chaperone_Skp"/>
</dbReference>
<evidence type="ECO:0000256" key="2">
    <source>
        <dbReference type="ARBA" id="ARBA00022729"/>
    </source>
</evidence>
<dbReference type="Gene3D" id="3.30.910.20">
    <property type="entry name" value="Skp domain"/>
    <property type="match status" value="1"/>
</dbReference>
<dbReference type="SUPFAM" id="SSF111384">
    <property type="entry name" value="OmpH-like"/>
    <property type="match status" value="1"/>
</dbReference>
<dbReference type="PATRIC" id="fig|1122985.7.peg.1679"/>
<dbReference type="EMBL" id="JNGW01000068">
    <property type="protein sequence ID" value="KDR52312.1"/>
    <property type="molecule type" value="Genomic_DNA"/>
</dbReference>
<keyword evidence="2 3" id="KW-0732">Signal</keyword>
<name>A0A069QHZ2_HOYLO</name>
<dbReference type="PROSITE" id="PS51257">
    <property type="entry name" value="PROKAR_LIPOPROTEIN"/>
    <property type="match status" value="1"/>
</dbReference>
<keyword evidence="5" id="KW-1185">Reference proteome</keyword>
<dbReference type="GO" id="GO:0005829">
    <property type="term" value="C:cytosol"/>
    <property type="evidence" value="ECO:0007669"/>
    <property type="project" value="TreeGrafter"/>
</dbReference>
<dbReference type="eggNOG" id="COG2825">
    <property type="taxonomic scope" value="Bacteria"/>
</dbReference>
<dbReference type="InterPro" id="IPR024930">
    <property type="entry name" value="Skp_dom_sf"/>
</dbReference>
<evidence type="ECO:0000256" key="1">
    <source>
        <dbReference type="ARBA" id="ARBA00009091"/>
    </source>
</evidence>
<dbReference type="Proteomes" id="UP000027442">
    <property type="component" value="Unassembled WGS sequence"/>
</dbReference>
<dbReference type="AlphaFoldDB" id="A0A069QHZ2"/>
<organism evidence="4 5">
    <name type="scientific">Hoylesella loescheii DSM 19665 = JCM 12249 = ATCC 15930</name>
    <dbReference type="NCBI Taxonomy" id="1122985"/>
    <lineage>
        <taxon>Bacteria</taxon>
        <taxon>Pseudomonadati</taxon>
        <taxon>Bacteroidota</taxon>
        <taxon>Bacteroidia</taxon>
        <taxon>Bacteroidales</taxon>
        <taxon>Prevotellaceae</taxon>
        <taxon>Hoylesella</taxon>
    </lineage>
</organism>
<evidence type="ECO:0000313" key="4">
    <source>
        <dbReference type="EMBL" id="KDR52312.1"/>
    </source>
</evidence>
<evidence type="ECO:0000313" key="5">
    <source>
        <dbReference type="Proteomes" id="UP000027442"/>
    </source>
</evidence>
<protein>
    <submittedName>
        <fullName evidence="4">Outer membrane protein</fullName>
    </submittedName>
</protein>
<proteinExistence type="inferred from homology"/>
<comment type="similarity">
    <text evidence="1">Belongs to the Skp family.</text>
</comment>